<dbReference type="SUPFAM" id="SSF54637">
    <property type="entry name" value="Thioesterase/thiol ester dehydrase-isomerase"/>
    <property type="match status" value="1"/>
</dbReference>
<evidence type="ECO:0000256" key="1">
    <source>
        <dbReference type="ARBA" id="ARBA00008324"/>
    </source>
</evidence>
<dbReference type="PANTHER" id="PTHR43240">
    <property type="entry name" value="1,4-DIHYDROXY-2-NAPHTHOYL-COA THIOESTERASE 1"/>
    <property type="match status" value="1"/>
</dbReference>
<accession>A0A1H2U5U4</accession>
<evidence type="ECO:0000259" key="3">
    <source>
        <dbReference type="Pfam" id="PF03061"/>
    </source>
</evidence>
<sequence length="131" mass="14520">MDNMRVTDTLMETLGIESVELEKDRVVMTMPVESRHHQPYGILHGGASVALAETAASIGAWLNCDQENELAVGLEINANHLRPKRDGIVTAEATPLHKGKKTMVWDVKIRDEQEKLICISRCTMAIVPNSK</sequence>
<dbReference type="InterPro" id="IPR029069">
    <property type="entry name" value="HotDog_dom_sf"/>
</dbReference>
<keyword evidence="2" id="KW-0378">Hydrolase</keyword>
<dbReference type="GO" id="GO:0005829">
    <property type="term" value="C:cytosol"/>
    <property type="evidence" value="ECO:0007669"/>
    <property type="project" value="TreeGrafter"/>
</dbReference>
<comment type="similarity">
    <text evidence="1">Belongs to the thioesterase PaaI family.</text>
</comment>
<dbReference type="GO" id="GO:0061522">
    <property type="term" value="F:1,4-dihydroxy-2-naphthoyl-CoA thioesterase activity"/>
    <property type="evidence" value="ECO:0007669"/>
    <property type="project" value="TreeGrafter"/>
</dbReference>
<dbReference type="CDD" id="cd03443">
    <property type="entry name" value="PaaI_thioesterase"/>
    <property type="match status" value="1"/>
</dbReference>
<dbReference type="PANTHER" id="PTHR43240:SF5">
    <property type="entry name" value="1,4-DIHYDROXY-2-NAPHTHOYL-COA THIOESTERASE 1"/>
    <property type="match status" value="1"/>
</dbReference>
<organism evidence="4 5">
    <name type="scientific">Marininema mesophilum</name>
    <dbReference type="NCBI Taxonomy" id="1048340"/>
    <lineage>
        <taxon>Bacteria</taxon>
        <taxon>Bacillati</taxon>
        <taxon>Bacillota</taxon>
        <taxon>Bacilli</taxon>
        <taxon>Bacillales</taxon>
        <taxon>Thermoactinomycetaceae</taxon>
        <taxon>Marininema</taxon>
    </lineage>
</organism>
<name>A0A1H2U5U4_9BACL</name>
<keyword evidence="5" id="KW-1185">Reference proteome</keyword>
<dbReference type="Gene3D" id="3.10.129.10">
    <property type="entry name" value="Hotdog Thioesterase"/>
    <property type="match status" value="1"/>
</dbReference>
<evidence type="ECO:0000313" key="5">
    <source>
        <dbReference type="Proteomes" id="UP000198534"/>
    </source>
</evidence>
<reference evidence="4 5" key="1">
    <citation type="submission" date="2016-10" db="EMBL/GenBank/DDBJ databases">
        <authorList>
            <person name="de Groot N.N."/>
        </authorList>
    </citation>
    <scope>NUCLEOTIDE SEQUENCE [LARGE SCALE GENOMIC DNA]</scope>
    <source>
        <strain evidence="4 5">DSM 45610</strain>
    </source>
</reference>
<dbReference type="InterPro" id="IPR003736">
    <property type="entry name" value="PAAI_dom"/>
</dbReference>
<evidence type="ECO:0000256" key="2">
    <source>
        <dbReference type="ARBA" id="ARBA00022801"/>
    </source>
</evidence>
<dbReference type="EMBL" id="FNNQ01000004">
    <property type="protein sequence ID" value="SDW51461.1"/>
    <property type="molecule type" value="Genomic_DNA"/>
</dbReference>
<gene>
    <name evidence="4" type="ORF">SAMN05444487_1049</name>
</gene>
<proteinExistence type="inferred from homology"/>
<dbReference type="STRING" id="1048340.SAMN05444487_1049"/>
<dbReference type="InterPro" id="IPR006683">
    <property type="entry name" value="Thioestr_dom"/>
</dbReference>
<evidence type="ECO:0000313" key="4">
    <source>
        <dbReference type="EMBL" id="SDW51461.1"/>
    </source>
</evidence>
<protein>
    <submittedName>
        <fullName evidence="4">Uncharacterized domain 1-containing protein</fullName>
    </submittedName>
</protein>
<dbReference type="NCBIfam" id="TIGR00369">
    <property type="entry name" value="unchar_dom_1"/>
    <property type="match status" value="1"/>
</dbReference>
<dbReference type="Proteomes" id="UP000198534">
    <property type="component" value="Unassembled WGS sequence"/>
</dbReference>
<dbReference type="AlphaFoldDB" id="A0A1H2U5U4"/>
<dbReference type="Pfam" id="PF03061">
    <property type="entry name" value="4HBT"/>
    <property type="match status" value="1"/>
</dbReference>
<feature type="domain" description="Thioesterase" evidence="3">
    <location>
        <begin position="40"/>
        <end position="118"/>
    </location>
</feature>